<dbReference type="GO" id="GO:0016747">
    <property type="term" value="F:acyltransferase activity, transferring groups other than amino-acyl groups"/>
    <property type="evidence" value="ECO:0007669"/>
    <property type="project" value="InterPro"/>
</dbReference>
<name>A0A2T3NKW3_9GAMM</name>
<dbReference type="InterPro" id="IPR016181">
    <property type="entry name" value="Acyl_CoA_acyltransferase"/>
</dbReference>
<sequence length="170" mass="19253">MEDVVIETERLRLTPVQCEDIDIYTELFTSEEITRYLPGGKPYSLEYIENYVPQKVSHWEKGFGTFVVSLKSDPTVKIGYAGVEQIPESKYCDIRYGLLTEYQGKGYAFEAAKAVLNFTFDTGKVSEIYGVAVIGNLGSEALLKKLGMRSTNKRLYDTDDVLTFSTRTRL</sequence>
<keyword evidence="2" id="KW-0808">Transferase</keyword>
<reference evidence="2 3" key="1">
    <citation type="submission" date="2018-03" db="EMBL/GenBank/DDBJ databases">
        <title>Whole genome sequencing of Histamine producing bacteria.</title>
        <authorList>
            <person name="Butler K."/>
        </authorList>
    </citation>
    <scope>NUCLEOTIDE SEQUENCE [LARGE SCALE GENOMIC DNA]</scope>
    <source>
        <strain evidence="2 3">DSM 19138</strain>
    </source>
</reference>
<dbReference type="PANTHER" id="PTHR43792">
    <property type="entry name" value="GNAT FAMILY, PUTATIVE (AFU_ORTHOLOGUE AFUA_3G00765)-RELATED-RELATED"/>
    <property type="match status" value="1"/>
</dbReference>
<dbReference type="InterPro" id="IPR051531">
    <property type="entry name" value="N-acetyltransferase"/>
</dbReference>
<dbReference type="Gene3D" id="3.40.630.30">
    <property type="match status" value="1"/>
</dbReference>
<gene>
    <name evidence="2" type="ORF">C9J01_03700</name>
</gene>
<dbReference type="PANTHER" id="PTHR43792:SF13">
    <property type="entry name" value="ACETYLTRANSFERASE"/>
    <property type="match status" value="1"/>
</dbReference>
<evidence type="ECO:0000313" key="2">
    <source>
        <dbReference type="EMBL" id="PSW16120.1"/>
    </source>
</evidence>
<feature type="domain" description="N-acetyltransferase" evidence="1">
    <location>
        <begin position="11"/>
        <end position="168"/>
    </location>
</feature>
<evidence type="ECO:0000313" key="3">
    <source>
        <dbReference type="Proteomes" id="UP000241346"/>
    </source>
</evidence>
<protein>
    <submittedName>
        <fullName evidence="2">N-acetyltransferase</fullName>
    </submittedName>
</protein>
<dbReference type="Proteomes" id="UP000241346">
    <property type="component" value="Unassembled WGS sequence"/>
</dbReference>
<comment type="caution">
    <text evidence="2">The sequence shown here is derived from an EMBL/GenBank/DDBJ whole genome shotgun (WGS) entry which is preliminary data.</text>
</comment>
<dbReference type="PROSITE" id="PS51186">
    <property type="entry name" value="GNAT"/>
    <property type="match status" value="1"/>
</dbReference>
<dbReference type="AlphaFoldDB" id="A0A2T3NKW3"/>
<dbReference type="OrthoDB" id="9798081at2"/>
<dbReference type="EMBL" id="PYMB01000001">
    <property type="protein sequence ID" value="PSW16120.1"/>
    <property type="molecule type" value="Genomic_DNA"/>
</dbReference>
<dbReference type="Pfam" id="PF13302">
    <property type="entry name" value="Acetyltransf_3"/>
    <property type="match status" value="1"/>
</dbReference>
<dbReference type="InterPro" id="IPR000182">
    <property type="entry name" value="GNAT_dom"/>
</dbReference>
<dbReference type="SUPFAM" id="SSF55729">
    <property type="entry name" value="Acyl-CoA N-acyltransferases (Nat)"/>
    <property type="match status" value="1"/>
</dbReference>
<accession>A0A2T3NKW3</accession>
<proteinExistence type="predicted"/>
<organism evidence="2 3">
    <name type="scientific">Photobacterium rosenbergii</name>
    <dbReference type="NCBI Taxonomy" id="294936"/>
    <lineage>
        <taxon>Bacteria</taxon>
        <taxon>Pseudomonadati</taxon>
        <taxon>Pseudomonadota</taxon>
        <taxon>Gammaproteobacteria</taxon>
        <taxon>Vibrionales</taxon>
        <taxon>Vibrionaceae</taxon>
        <taxon>Photobacterium</taxon>
    </lineage>
</organism>
<evidence type="ECO:0000259" key="1">
    <source>
        <dbReference type="PROSITE" id="PS51186"/>
    </source>
</evidence>